<proteinExistence type="predicted"/>
<name>A0ABU7XER6_9HYPH</name>
<dbReference type="Gene3D" id="2.60.120.10">
    <property type="entry name" value="Jelly Rolls"/>
    <property type="match status" value="1"/>
</dbReference>
<gene>
    <name evidence="2" type="ORF">V3H18_00790</name>
</gene>
<dbReference type="RefSeq" id="WP_332079958.1">
    <property type="nucleotide sequence ID" value="NZ_JAZHYN010000001.1"/>
</dbReference>
<sequence>MTMTTMTIVDPTLPPLERGPVPAALKRFIWDIQSMVELADSEREILVIGRDLMARLVASDDWLPETFAIASPGGGAQFQLYSDGLERFTVVSTILSGGAGLLIERPSIWEIRGVLRGAVVEEPCDAHAKGAGRSLPPRSVETRASGKGDRLRLSNALPDQLSISIHVYGGEIGKLSRRALKQDGQAEEQPLGYANGENAPPYDILTIQTEIRD</sequence>
<evidence type="ECO:0000256" key="1">
    <source>
        <dbReference type="SAM" id="MobiDB-lite"/>
    </source>
</evidence>
<organism evidence="2 3">
    <name type="scientific">Methylocystis borbori</name>
    <dbReference type="NCBI Taxonomy" id="3118750"/>
    <lineage>
        <taxon>Bacteria</taxon>
        <taxon>Pseudomonadati</taxon>
        <taxon>Pseudomonadota</taxon>
        <taxon>Alphaproteobacteria</taxon>
        <taxon>Hyphomicrobiales</taxon>
        <taxon>Methylocystaceae</taxon>
        <taxon>Methylocystis</taxon>
    </lineage>
</organism>
<evidence type="ECO:0000313" key="3">
    <source>
        <dbReference type="Proteomes" id="UP001350748"/>
    </source>
</evidence>
<comment type="caution">
    <text evidence="2">The sequence shown here is derived from an EMBL/GenBank/DDBJ whole genome shotgun (WGS) entry which is preliminary data.</text>
</comment>
<dbReference type="SUPFAM" id="SSF51182">
    <property type="entry name" value="RmlC-like cupins"/>
    <property type="match status" value="1"/>
</dbReference>
<dbReference type="InterPro" id="IPR011051">
    <property type="entry name" value="RmlC_Cupin_sf"/>
</dbReference>
<feature type="region of interest" description="Disordered" evidence="1">
    <location>
        <begin position="128"/>
        <end position="147"/>
    </location>
</feature>
<keyword evidence="3" id="KW-1185">Reference proteome</keyword>
<dbReference type="EMBL" id="JAZHYN010000001">
    <property type="protein sequence ID" value="MEF3365063.1"/>
    <property type="molecule type" value="Genomic_DNA"/>
</dbReference>
<accession>A0ABU7XER6</accession>
<evidence type="ECO:0000313" key="2">
    <source>
        <dbReference type="EMBL" id="MEF3365063.1"/>
    </source>
</evidence>
<protein>
    <submittedName>
        <fullName evidence="2">Uncharacterized protein</fullName>
    </submittedName>
</protein>
<dbReference type="Proteomes" id="UP001350748">
    <property type="component" value="Unassembled WGS sequence"/>
</dbReference>
<dbReference type="InterPro" id="IPR014710">
    <property type="entry name" value="RmlC-like_jellyroll"/>
</dbReference>
<reference evidence="2 3" key="1">
    <citation type="submission" date="2024-02" db="EMBL/GenBank/DDBJ databases">
        <authorList>
            <person name="Grouzdev D."/>
        </authorList>
    </citation>
    <scope>NUCLEOTIDE SEQUENCE [LARGE SCALE GENOMIC DNA]</scope>
    <source>
        <strain evidence="2 3">9N</strain>
    </source>
</reference>